<dbReference type="Gene3D" id="1.20.120.1220">
    <property type="match status" value="1"/>
</dbReference>
<evidence type="ECO:0000313" key="4">
    <source>
        <dbReference type="Proteomes" id="UP000256774"/>
    </source>
</evidence>
<evidence type="ECO:0000259" key="2">
    <source>
        <dbReference type="Pfam" id="PF01478"/>
    </source>
</evidence>
<keyword evidence="1" id="KW-1133">Transmembrane helix</keyword>
<accession>A0A3E0H6F0</accession>
<evidence type="ECO:0000256" key="1">
    <source>
        <dbReference type="SAM" id="Phobius"/>
    </source>
</evidence>
<comment type="caution">
    <text evidence="3">The sequence shown here is derived from an EMBL/GenBank/DDBJ whole genome shotgun (WGS) entry which is preliminary data.</text>
</comment>
<name>A0A3E0H6F0_9GAMM</name>
<feature type="transmembrane region" description="Helical" evidence="1">
    <location>
        <begin position="26"/>
        <end position="44"/>
    </location>
</feature>
<gene>
    <name evidence="3" type="ORF">DFR26_1212</name>
</gene>
<dbReference type="Pfam" id="PF01478">
    <property type="entry name" value="Peptidase_A24"/>
    <property type="match status" value="1"/>
</dbReference>
<evidence type="ECO:0000313" key="3">
    <source>
        <dbReference type="EMBL" id="REH39039.1"/>
    </source>
</evidence>
<dbReference type="RefSeq" id="WP_181898997.1">
    <property type="nucleotide sequence ID" value="NZ_QUNR01000002.1"/>
</dbReference>
<proteinExistence type="predicted"/>
<dbReference type="InterPro" id="IPR000045">
    <property type="entry name" value="Prepilin_IV_endopep_pep"/>
</dbReference>
<keyword evidence="1" id="KW-0812">Transmembrane</keyword>
<dbReference type="AlphaFoldDB" id="A0A3E0H6F0"/>
<keyword evidence="1" id="KW-0472">Membrane</keyword>
<dbReference type="GO" id="GO:0016020">
    <property type="term" value="C:membrane"/>
    <property type="evidence" value="ECO:0007669"/>
    <property type="project" value="InterPro"/>
</dbReference>
<dbReference type="EMBL" id="QUNR01000002">
    <property type="protein sequence ID" value="REH39039.1"/>
    <property type="molecule type" value="Genomic_DNA"/>
</dbReference>
<keyword evidence="4" id="KW-1185">Reference proteome</keyword>
<dbReference type="Proteomes" id="UP000256774">
    <property type="component" value="Unassembled WGS sequence"/>
</dbReference>
<protein>
    <submittedName>
        <fullName evidence="3">Prepilin peptidase CpaA</fullName>
    </submittedName>
</protein>
<sequence length="162" mass="16314">MLMIFLWLAACAWVDAREQRVPNALTLPLIGLALLQLAVYQLTLSGAPASAGFIAAGLALALTLPGFVLGRLGGGDVKLLVALGLGSAPGVVLGSFVYGSVALALWAMARAVVVSAPSPTARPASEQASVPAAEMAFAPSLLIGALINSVWPLQAGISALLS</sequence>
<feature type="transmembrane region" description="Helical" evidence="1">
    <location>
        <begin position="79"/>
        <end position="106"/>
    </location>
</feature>
<reference evidence="3 4" key="1">
    <citation type="submission" date="2018-08" db="EMBL/GenBank/DDBJ databases">
        <title>Genomic Encyclopedia of Type Strains, Phase IV (KMG-IV): sequencing the most valuable type-strain genomes for metagenomic binning, comparative biology and taxonomic classification.</title>
        <authorList>
            <person name="Goeker M."/>
        </authorList>
    </citation>
    <scope>NUCLEOTIDE SEQUENCE [LARGE SCALE GENOMIC DNA]</scope>
    <source>
        <strain evidence="3 4">DSM 26022</strain>
    </source>
</reference>
<feature type="domain" description="Prepilin type IV endopeptidase peptidase" evidence="2">
    <location>
        <begin position="3"/>
        <end position="107"/>
    </location>
</feature>
<dbReference type="GO" id="GO:0004190">
    <property type="term" value="F:aspartic-type endopeptidase activity"/>
    <property type="evidence" value="ECO:0007669"/>
    <property type="project" value="InterPro"/>
</dbReference>
<organism evidence="3 4">
    <name type="scientific">Paraperlucidibaca baekdonensis</name>
    <dbReference type="NCBI Taxonomy" id="748120"/>
    <lineage>
        <taxon>Bacteria</taxon>
        <taxon>Pseudomonadati</taxon>
        <taxon>Pseudomonadota</taxon>
        <taxon>Gammaproteobacteria</taxon>
        <taxon>Moraxellales</taxon>
        <taxon>Moraxellaceae</taxon>
        <taxon>Paraperlucidibaca</taxon>
    </lineage>
</organism>
<feature type="transmembrane region" description="Helical" evidence="1">
    <location>
        <begin position="51"/>
        <end position="73"/>
    </location>
</feature>